<evidence type="ECO:0000313" key="2">
    <source>
        <dbReference type="Proteomes" id="UP001328107"/>
    </source>
</evidence>
<dbReference type="Pfam" id="PF00702">
    <property type="entry name" value="Hydrolase"/>
    <property type="match status" value="1"/>
</dbReference>
<dbReference type="InterPro" id="IPR006439">
    <property type="entry name" value="HAD-SF_hydro_IA"/>
</dbReference>
<name>A0AAN5CG50_9BILA</name>
<dbReference type="SUPFAM" id="SSF56784">
    <property type="entry name" value="HAD-like"/>
    <property type="match status" value="1"/>
</dbReference>
<accession>A0AAN5CG50</accession>
<sequence>MPLPRVSPVVQVVSLDAMNTLIKPRIPVYKLYTQFARFHNVIVDESALTAAFPSLFKSLSASSPCYGFNAEGPRSWWSSLIVNAFERAGSGPISPDVAAKISNELYDHYSLADAWELLDEEMPSVLSRLRLRGIALCVISNFDNRLKSILASMNLLSHFQMVVLSGELGIEKPDRRIFDTVLRHFSLRDTSTLLHIGDDLEKDFRAAKSIGARALLFDPRDKHAQSVSEHDRLRSFSQLSIY</sequence>
<dbReference type="NCBIfam" id="TIGR01549">
    <property type="entry name" value="HAD-SF-IA-v1"/>
    <property type="match status" value="1"/>
</dbReference>
<proteinExistence type="predicted"/>
<evidence type="ECO:0008006" key="3">
    <source>
        <dbReference type="Google" id="ProtNLM"/>
    </source>
</evidence>
<gene>
    <name evidence="1" type="ORF">PMAYCL1PPCAC_12574</name>
</gene>
<dbReference type="InterPro" id="IPR044924">
    <property type="entry name" value="HAD-SF_hydro_IA_REG-2-like_cap"/>
</dbReference>
<reference evidence="2" key="1">
    <citation type="submission" date="2022-10" db="EMBL/GenBank/DDBJ databases">
        <title>Genome assembly of Pristionchus species.</title>
        <authorList>
            <person name="Yoshida K."/>
            <person name="Sommer R.J."/>
        </authorList>
    </citation>
    <scope>NUCLEOTIDE SEQUENCE [LARGE SCALE GENOMIC DNA]</scope>
    <source>
        <strain evidence="2">RS5460</strain>
    </source>
</reference>
<dbReference type="InterPro" id="IPR036412">
    <property type="entry name" value="HAD-like_sf"/>
</dbReference>
<dbReference type="PANTHER" id="PTHR46191">
    <property type="match status" value="1"/>
</dbReference>
<keyword evidence="2" id="KW-1185">Reference proteome</keyword>
<dbReference type="GO" id="GO:0005634">
    <property type="term" value="C:nucleus"/>
    <property type="evidence" value="ECO:0007669"/>
    <property type="project" value="TreeGrafter"/>
</dbReference>
<dbReference type="Proteomes" id="UP001328107">
    <property type="component" value="Unassembled WGS sequence"/>
</dbReference>
<dbReference type="Gene3D" id="3.40.50.1000">
    <property type="entry name" value="HAD superfamily/HAD-like"/>
    <property type="match status" value="1"/>
</dbReference>
<dbReference type="InterPro" id="IPR011949">
    <property type="entry name" value="HAD-SF_hydro_IA_REG-2-like"/>
</dbReference>
<protein>
    <recommendedName>
        <fullName evidence="3">Hydrolase</fullName>
    </recommendedName>
</protein>
<dbReference type="CDD" id="cd16415">
    <property type="entry name" value="HAD_dREG-2_like"/>
    <property type="match status" value="1"/>
</dbReference>
<dbReference type="InterPro" id="IPR023214">
    <property type="entry name" value="HAD_sf"/>
</dbReference>
<dbReference type="AlphaFoldDB" id="A0AAN5CG50"/>
<evidence type="ECO:0000313" key="1">
    <source>
        <dbReference type="EMBL" id="GMR42379.1"/>
    </source>
</evidence>
<dbReference type="Gene3D" id="1.10.150.720">
    <property type="entry name" value="Haloacid dehalogenase-like hydrolase"/>
    <property type="match status" value="1"/>
</dbReference>
<dbReference type="InterPro" id="IPR051828">
    <property type="entry name" value="HAD-like_hydrolase_domain"/>
</dbReference>
<dbReference type="EMBL" id="BTRK01000003">
    <property type="protein sequence ID" value="GMR42379.1"/>
    <property type="molecule type" value="Genomic_DNA"/>
</dbReference>
<comment type="caution">
    <text evidence="1">The sequence shown here is derived from an EMBL/GenBank/DDBJ whole genome shotgun (WGS) entry which is preliminary data.</text>
</comment>
<dbReference type="NCBIfam" id="TIGR02252">
    <property type="entry name" value="DREG-2"/>
    <property type="match status" value="1"/>
</dbReference>
<dbReference type="PANTHER" id="PTHR46191:SF2">
    <property type="entry name" value="HALOACID DEHALOGENASE-LIKE HYDROLASE DOMAIN-CONTAINING PROTEIN 3"/>
    <property type="match status" value="1"/>
</dbReference>
<organism evidence="1 2">
    <name type="scientific">Pristionchus mayeri</name>
    <dbReference type="NCBI Taxonomy" id="1317129"/>
    <lineage>
        <taxon>Eukaryota</taxon>
        <taxon>Metazoa</taxon>
        <taxon>Ecdysozoa</taxon>
        <taxon>Nematoda</taxon>
        <taxon>Chromadorea</taxon>
        <taxon>Rhabditida</taxon>
        <taxon>Rhabditina</taxon>
        <taxon>Diplogasteromorpha</taxon>
        <taxon>Diplogasteroidea</taxon>
        <taxon>Neodiplogasteridae</taxon>
        <taxon>Pristionchus</taxon>
    </lineage>
</organism>